<dbReference type="GO" id="GO:0005667">
    <property type="term" value="C:transcription regulator complex"/>
    <property type="evidence" value="ECO:0007669"/>
    <property type="project" value="TreeGrafter"/>
</dbReference>
<dbReference type="Proteomes" id="UP001152320">
    <property type="component" value="Chromosome 21"/>
</dbReference>
<dbReference type="Pfam" id="PF15991">
    <property type="entry name" value="G_path_suppress"/>
    <property type="match status" value="1"/>
</dbReference>
<dbReference type="OrthoDB" id="10038194at2759"/>
<feature type="compositionally biased region" description="Polar residues" evidence="2">
    <location>
        <begin position="392"/>
        <end position="401"/>
    </location>
</feature>
<feature type="compositionally biased region" description="Low complexity" evidence="2">
    <location>
        <begin position="462"/>
        <end position="485"/>
    </location>
</feature>
<feature type="coiled-coil region" evidence="1">
    <location>
        <begin position="107"/>
        <end position="167"/>
    </location>
</feature>
<dbReference type="AlphaFoldDB" id="A0A9Q0YG85"/>
<feature type="compositionally biased region" description="Polar residues" evidence="2">
    <location>
        <begin position="317"/>
        <end position="335"/>
    </location>
</feature>
<dbReference type="PANTHER" id="PTHR22654">
    <property type="entry name" value="G PROTEIN PATHWAY SUPPRESSOR 2"/>
    <property type="match status" value="1"/>
</dbReference>
<organism evidence="3 4">
    <name type="scientific">Holothuria leucospilota</name>
    <name type="common">Black long sea cucumber</name>
    <name type="synonym">Mertensiothuria leucospilota</name>
    <dbReference type="NCBI Taxonomy" id="206669"/>
    <lineage>
        <taxon>Eukaryota</taxon>
        <taxon>Metazoa</taxon>
        <taxon>Echinodermata</taxon>
        <taxon>Eleutherozoa</taxon>
        <taxon>Echinozoa</taxon>
        <taxon>Holothuroidea</taxon>
        <taxon>Aspidochirotacea</taxon>
        <taxon>Aspidochirotida</taxon>
        <taxon>Holothuriidae</taxon>
        <taxon>Holothuria</taxon>
    </lineage>
</organism>
<dbReference type="GO" id="GO:0003712">
    <property type="term" value="F:transcription coregulator activity"/>
    <property type="evidence" value="ECO:0007669"/>
    <property type="project" value="TreeGrafter"/>
</dbReference>
<proteinExistence type="predicted"/>
<dbReference type="PANTHER" id="PTHR22654:SF2">
    <property type="entry name" value="G PROTEIN PATHWAY SUPPRESSOR 2"/>
    <property type="match status" value="1"/>
</dbReference>
<feature type="compositionally biased region" description="Polar residues" evidence="2">
    <location>
        <begin position="423"/>
        <end position="439"/>
    </location>
</feature>
<feature type="region of interest" description="Disordered" evidence="2">
    <location>
        <begin position="308"/>
        <end position="406"/>
    </location>
</feature>
<feature type="region of interest" description="Disordered" evidence="2">
    <location>
        <begin position="423"/>
        <end position="491"/>
    </location>
</feature>
<dbReference type="EMBL" id="JAIZAY010000021">
    <property type="protein sequence ID" value="KAJ8021429.1"/>
    <property type="molecule type" value="Genomic_DNA"/>
</dbReference>
<gene>
    <name evidence="3" type="ORF">HOLleu_38623</name>
</gene>
<reference evidence="3" key="1">
    <citation type="submission" date="2021-10" db="EMBL/GenBank/DDBJ databases">
        <title>Tropical sea cucumber genome reveals ecological adaptation and Cuvierian tubules defense mechanism.</title>
        <authorList>
            <person name="Chen T."/>
        </authorList>
    </citation>
    <scope>NUCLEOTIDE SEQUENCE</scope>
    <source>
        <strain evidence="3">Nanhai2018</strain>
        <tissue evidence="3">Muscle</tissue>
    </source>
</reference>
<evidence type="ECO:0000256" key="2">
    <source>
        <dbReference type="SAM" id="MobiDB-lite"/>
    </source>
</evidence>
<evidence type="ECO:0000313" key="3">
    <source>
        <dbReference type="EMBL" id="KAJ8021429.1"/>
    </source>
</evidence>
<comment type="caution">
    <text evidence="3">The sequence shown here is derived from an EMBL/GenBank/DDBJ whole genome shotgun (WGS) entry which is preliminary data.</text>
</comment>
<keyword evidence="4" id="KW-1185">Reference proteome</keyword>
<evidence type="ECO:0000256" key="1">
    <source>
        <dbReference type="SAM" id="Coils"/>
    </source>
</evidence>
<protein>
    <submittedName>
        <fullName evidence="3">G protein pathway suppressor 2</fullName>
    </submittedName>
</protein>
<name>A0A9Q0YG85_HOLLE</name>
<feature type="compositionally biased region" description="Low complexity" evidence="2">
    <location>
        <begin position="378"/>
        <end position="388"/>
    </location>
</feature>
<dbReference type="GO" id="GO:0006357">
    <property type="term" value="P:regulation of transcription by RNA polymerase II"/>
    <property type="evidence" value="ECO:0007669"/>
    <property type="project" value="TreeGrafter"/>
</dbReference>
<accession>A0A9Q0YG85</accession>
<evidence type="ECO:0000313" key="4">
    <source>
        <dbReference type="Proteomes" id="UP001152320"/>
    </source>
</evidence>
<sequence>MVQDTFVTFHIKRSRKRTLGAYFYHGHVEDLSRVQRSNEAKVTKRKSPEISHSTSRRKLISFISCHSITSMNNNNKKVEKMPAPLESRQPKAMMLALKTIIVRERERKRQEEEMADKIVERRKQEQEKLRKKREAESLTLEQTKEQINTLESKLVSLRAEKHDLFLQLKKVLNETESRRKQIKEHEMRVTMNDYAMNHPSHHQYPPLPLGSHMLQVQGAPLHGRPTMLGDKMYRAQTPPGPPVQGIKRPRSPSPPIVELYPQHSVQASHYPPAAFAAAAAAGSYRPRGHPAYTSAQASSSAFISQAQSAGAGYPHRQQASLHSSFTSSGQSNPSKYQARESHYPSFTLPYSHEGQGDHYPPGFQGYPPTAQHVQAGLEQSSKSSSFAEEQSHYQSKLQSQHLRPMGSVHTQALPHQTLLPQQVTHMQQTQGKGLPTSYQPRRKQESPVYSQKKPGPPPHAAGYQGSQQGPPRPSSYSSSQGHGQHTGARFY</sequence>
<keyword evidence="1" id="KW-0175">Coiled coil</keyword>
<dbReference type="InterPro" id="IPR026094">
    <property type="entry name" value="GPS2"/>
</dbReference>